<keyword evidence="2" id="KW-1185">Reference proteome</keyword>
<name>A0A1G9A0P9_9ACTN</name>
<dbReference type="EMBL" id="FNFF01000005">
    <property type="protein sequence ID" value="SDK20959.1"/>
    <property type="molecule type" value="Genomic_DNA"/>
</dbReference>
<dbReference type="AlphaFoldDB" id="A0A1G9A0P9"/>
<dbReference type="Proteomes" id="UP000199155">
    <property type="component" value="Unassembled WGS sequence"/>
</dbReference>
<evidence type="ECO:0008006" key="3">
    <source>
        <dbReference type="Google" id="ProtNLM"/>
    </source>
</evidence>
<sequence>MVPGIDVTLLEAMSVPGARGATIVDWTCGFALDTAGEAAQGGVESAAGDTAELARIVMESAVFTAGPEDSGGPPVEDVIVTTGSTYHLIRFVPDALDGAVFLHLWLDRDAGNLALARRRLQSLAEEMARPFAPQGSG</sequence>
<evidence type="ECO:0000313" key="2">
    <source>
        <dbReference type="Proteomes" id="UP000199155"/>
    </source>
</evidence>
<organism evidence="1 2">
    <name type="scientific">Streptomyces indicus</name>
    <dbReference type="NCBI Taxonomy" id="417292"/>
    <lineage>
        <taxon>Bacteria</taxon>
        <taxon>Bacillati</taxon>
        <taxon>Actinomycetota</taxon>
        <taxon>Actinomycetes</taxon>
        <taxon>Kitasatosporales</taxon>
        <taxon>Streptomycetaceae</taxon>
        <taxon>Streptomyces</taxon>
    </lineage>
</organism>
<proteinExistence type="predicted"/>
<protein>
    <recommendedName>
        <fullName evidence="3">Roadblock/LAMTOR2 domain-containing protein</fullName>
    </recommendedName>
</protein>
<accession>A0A1G9A0P9</accession>
<reference evidence="1 2" key="1">
    <citation type="submission" date="2016-10" db="EMBL/GenBank/DDBJ databases">
        <authorList>
            <person name="de Groot N.N."/>
        </authorList>
    </citation>
    <scope>NUCLEOTIDE SEQUENCE [LARGE SCALE GENOMIC DNA]</scope>
    <source>
        <strain evidence="1 2">CGMCC 4.5727</strain>
    </source>
</reference>
<dbReference type="STRING" id="417292.SAMN05421806_105302"/>
<gene>
    <name evidence="1" type="ORF">SAMN05421806_105302</name>
</gene>
<evidence type="ECO:0000313" key="1">
    <source>
        <dbReference type="EMBL" id="SDK20959.1"/>
    </source>
</evidence>